<evidence type="ECO:0000313" key="3">
    <source>
        <dbReference type="EMBL" id="MFE4106142.1"/>
    </source>
</evidence>
<gene>
    <name evidence="3" type="ORF">ACFVKH_07640</name>
</gene>
<keyword evidence="2" id="KW-0812">Transmembrane</keyword>
<feature type="region of interest" description="Disordered" evidence="1">
    <location>
        <begin position="877"/>
        <end position="932"/>
    </location>
</feature>
<dbReference type="EMBL" id="JBHZOL010000055">
    <property type="protein sequence ID" value="MFE4106142.1"/>
    <property type="molecule type" value="Genomic_DNA"/>
</dbReference>
<feature type="compositionally biased region" description="Pro residues" evidence="1">
    <location>
        <begin position="906"/>
        <end position="932"/>
    </location>
</feature>
<sequence length="932" mass="101498">MTDEQANLNPGATGAISLPADPESMAEIIALPEEQRQLMFWMVRQEVVQFEQVMTVLNRPADEVRGILSSLIQQGLVTPISEDTYRALSAGRPTAQLADNMLQTLTPGKPLAVILNSSGRDTITPGDTFELGVTVSNQGHRSAVINVFLDDLSPVLRPWCKTVQEYLALAPDQSSEVLFHFQVPPEALPGLLSYVLIVDSPQHYPEYPPARYNQQLQVLPPDTASIEANDPTFAVEPATDPDSPAEIPPGGILQVQVQVYNRSERVDRFRLACTDLPDDWFNITYPQDSKGLGLVVQADSLGLNPGDRGDILLTITPPADAIAGSYVPTLRLYAENSPDLGLLAMVYLQVLPIYLLQMEMKSLVGQVRHQPALFELQFVNNGNLERDLLLQAHSLDEAGLCNYALSADAVTLAPWQTAYIELRGQPQRWWRRPFIGLGRILNFRVDISDRQQLPLPQSSLQGYLTWLPRPWWQLLLLILAGLGVLATLIWLIWWLFFRPPTTPKILEFLAEDARYAALNQDIARVGWEIEHPERVRTLKITGYSPDGTVISGPLTYDLSQGLPITLEAFCDQDEVILTCRNVRTDARQAGEYVFELTIVPKGRLRRQIESQRTSTVVIDPVPLPTVTELIPGQTLYRELGSQPVANDPRPEQQAPAVTPEGVQLNWVVAHPKQLQALILTVRNSENTILGGRRYPLRNPETGELALPEILQSRCQLGNILVCRNVPTGIFQVGEYTFELATVPLVADASQAPEPQQSDPVKIVPRSPSIATFQINGQEAQPKYLLPVDQGQPIPVITLAWQVQGGETTTVELLPSPGTVPLQGVMRYPLGAEPGTTMLTLQVSNGVDEPLKRSVVIQTYDPTPSDPAAAAAAAAAEAAAAIAGSQSQPAASPGSAGSSGAAGAGAPSPPALGAPTPVDPGRPSPAETPPQFD</sequence>
<keyword evidence="4" id="KW-1185">Reference proteome</keyword>
<protein>
    <submittedName>
        <fullName evidence="3">Uncharacterized protein</fullName>
    </submittedName>
</protein>
<keyword evidence="2" id="KW-0472">Membrane</keyword>
<dbReference type="Proteomes" id="UP001600165">
    <property type="component" value="Unassembled WGS sequence"/>
</dbReference>
<comment type="caution">
    <text evidence="3">The sequence shown here is derived from an EMBL/GenBank/DDBJ whole genome shotgun (WGS) entry which is preliminary data.</text>
</comment>
<accession>A0ABW6ID84</accession>
<dbReference type="RefSeq" id="WP_377963613.1">
    <property type="nucleotide sequence ID" value="NZ_JBHZOL010000055.1"/>
</dbReference>
<evidence type="ECO:0000256" key="2">
    <source>
        <dbReference type="SAM" id="Phobius"/>
    </source>
</evidence>
<feature type="compositionally biased region" description="Low complexity" evidence="1">
    <location>
        <begin position="877"/>
        <end position="905"/>
    </location>
</feature>
<feature type="transmembrane region" description="Helical" evidence="2">
    <location>
        <begin position="474"/>
        <end position="496"/>
    </location>
</feature>
<proteinExistence type="predicted"/>
<reference evidence="3 4" key="1">
    <citation type="submission" date="2024-10" db="EMBL/GenBank/DDBJ databases">
        <authorList>
            <person name="Ratan Roy A."/>
            <person name="Morales Sandoval P.H."/>
            <person name="De Los Santos Villalobos S."/>
            <person name="Chakraborty S."/>
            <person name="Mukherjee J."/>
        </authorList>
    </citation>
    <scope>NUCLEOTIDE SEQUENCE [LARGE SCALE GENOMIC DNA]</scope>
    <source>
        <strain evidence="3 4">S1</strain>
    </source>
</reference>
<organism evidence="3 4">
    <name type="scientific">Almyronema epifaneia S1</name>
    <dbReference type="NCBI Taxonomy" id="2991925"/>
    <lineage>
        <taxon>Bacteria</taxon>
        <taxon>Bacillati</taxon>
        <taxon>Cyanobacteriota</taxon>
        <taxon>Cyanophyceae</taxon>
        <taxon>Nodosilineales</taxon>
        <taxon>Nodosilineaceae</taxon>
        <taxon>Almyronema</taxon>
        <taxon>Almyronema epifaneia</taxon>
    </lineage>
</organism>
<evidence type="ECO:0000256" key="1">
    <source>
        <dbReference type="SAM" id="MobiDB-lite"/>
    </source>
</evidence>
<name>A0ABW6ID84_9CYAN</name>
<keyword evidence="2" id="KW-1133">Transmembrane helix</keyword>
<evidence type="ECO:0000313" key="4">
    <source>
        <dbReference type="Proteomes" id="UP001600165"/>
    </source>
</evidence>